<dbReference type="InterPro" id="IPR036116">
    <property type="entry name" value="FN3_sf"/>
</dbReference>
<reference evidence="2" key="1">
    <citation type="submission" date="2021-02" db="EMBL/GenBank/DDBJ databases">
        <title>Fulvivirga sp. S481 isolated from sea water.</title>
        <authorList>
            <person name="Bae S.S."/>
            <person name="Baek K."/>
        </authorList>
    </citation>
    <scope>NUCLEOTIDE SEQUENCE</scope>
    <source>
        <strain evidence="2">S481</strain>
    </source>
</reference>
<organism evidence="2 3">
    <name type="scientific">Fulvivirga lutea</name>
    <dbReference type="NCBI Taxonomy" id="2810512"/>
    <lineage>
        <taxon>Bacteria</taxon>
        <taxon>Pseudomonadati</taxon>
        <taxon>Bacteroidota</taxon>
        <taxon>Cytophagia</taxon>
        <taxon>Cytophagales</taxon>
        <taxon>Fulvivirgaceae</taxon>
        <taxon>Fulvivirga</taxon>
    </lineage>
</organism>
<dbReference type="PROSITE" id="PS51257">
    <property type="entry name" value="PROKAR_LIPOPROTEIN"/>
    <property type="match status" value="1"/>
</dbReference>
<dbReference type="RefSeq" id="WP_205721321.1">
    <property type="nucleotide sequence ID" value="NZ_CP070608.1"/>
</dbReference>
<dbReference type="EMBL" id="CP070608">
    <property type="protein sequence ID" value="QSE96807.1"/>
    <property type="molecule type" value="Genomic_DNA"/>
</dbReference>
<evidence type="ECO:0000259" key="1">
    <source>
        <dbReference type="Pfam" id="PF18962"/>
    </source>
</evidence>
<gene>
    <name evidence="2" type="ORF">JR347_14570</name>
</gene>
<dbReference type="Proteomes" id="UP000662783">
    <property type="component" value="Chromosome"/>
</dbReference>
<dbReference type="SUPFAM" id="SSF49265">
    <property type="entry name" value="Fibronectin type III"/>
    <property type="match status" value="1"/>
</dbReference>
<dbReference type="InterPro" id="IPR026444">
    <property type="entry name" value="Secre_tail"/>
</dbReference>
<dbReference type="Pfam" id="PF18962">
    <property type="entry name" value="Por_Secre_tail"/>
    <property type="match status" value="1"/>
</dbReference>
<accession>A0A975A0T7</accession>
<sequence length="758" mass="83012">MKIRSKFLVLFYVLSIACTYESIGQTFPSAHSLLTGDFVFSGFTNSASTAYPTSMRGYTLSSGFIDEGGDYTSSNMSNRSLRANSSSLTNFTIRNEGANGISIFDAHNASSANLGAIIVSLNTTGISDVVVSWTGRTIYSRSNRQFGIRIQYRVGNTGPFIDLSEEYSSTLSSTPAAPQQFNTVLPVGANDQTTVQVRWLYIGKVTGATLADRLAIDEISITGSTASGITLNECGTTISAGNVDMSFTELQGAERYEVELSGGNLGVDTYSNFPSTGKYNLNWPFYYQNAPLEYNQSYSVRIRPVDAGLNPVGDWGAPCSITTPAEIPAPQLQPQFCGSTLGSIKDAVQSEYVPFATNYRYELSGGNIVGTVTKETGVKNMTVIFSSLPDFTHGETYNVRVQAFVNGVWGEYGSVCQLTTDNTPAPLQIRPISCGATLTNWTDLIQADRGGPATQQWQFQVFRNKSGGGVTIVETILKSTNTFRLSELAAYSNLFLQENTNYFVRVRGYYNGIAGAYGDLCTITTPSSAPENSGSIIELFSWQCGTTISNSTAIYSTIPDVNYDGIEFRFRTSGDLTPVESIVSADNKIRLSELTLLSPNTTYSVDVRTVIQTGVLYGNYSSICNITTEAVAASRNTTNENLTSREFTSEDKNFNTSDWSVEVQNKESLMLDIDDFVNEENRNVINIYPNPFTDVINVEYNRELTSVQILDFNGREMDIDKTVVNNRLILNTANLSSGYYFIRTFNGEGVKTTRLLKE</sequence>
<evidence type="ECO:0000313" key="3">
    <source>
        <dbReference type="Proteomes" id="UP000662783"/>
    </source>
</evidence>
<dbReference type="NCBIfam" id="TIGR04183">
    <property type="entry name" value="Por_Secre_tail"/>
    <property type="match status" value="1"/>
</dbReference>
<dbReference type="KEGG" id="fuv:JR347_14570"/>
<dbReference type="AlphaFoldDB" id="A0A975A0T7"/>
<feature type="domain" description="Secretion system C-terminal sorting" evidence="1">
    <location>
        <begin position="687"/>
        <end position="754"/>
    </location>
</feature>
<evidence type="ECO:0000313" key="2">
    <source>
        <dbReference type="EMBL" id="QSE96807.1"/>
    </source>
</evidence>
<keyword evidence="3" id="KW-1185">Reference proteome</keyword>
<protein>
    <submittedName>
        <fullName evidence="2">T9SS type A sorting domain-containing protein</fullName>
    </submittedName>
</protein>
<proteinExistence type="predicted"/>
<name>A0A975A0T7_9BACT</name>